<dbReference type="Proteomes" id="UP000199533">
    <property type="component" value="Unassembled WGS sequence"/>
</dbReference>
<dbReference type="OrthoDB" id="5540985at2"/>
<dbReference type="EMBL" id="FOSP01000002">
    <property type="protein sequence ID" value="SFK24327.1"/>
    <property type="molecule type" value="Genomic_DNA"/>
</dbReference>
<evidence type="ECO:0000256" key="1">
    <source>
        <dbReference type="SAM" id="MobiDB-lite"/>
    </source>
</evidence>
<accession>A0A1I3XXE7</accession>
<organism evidence="2 3">
    <name type="scientific">Nitrosomonas aestuarii</name>
    <dbReference type="NCBI Taxonomy" id="52441"/>
    <lineage>
        <taxon>Bacteria</taxon>
        <taxon>Pseudomonadati</taxon>
        <taxon>Pseudomonadota</taxon>
        <taxon>Betaproteobacteria</taxon>
        <taxon>Nitrosomonadales</taxon>
        <taxon>Nitrosomonadaceae</taxon>
        <taxon>Nitrosomonas</taxon>
    </lineage>
</organism>
<proteinExistence type="predicted"/>
<keyword evidence="3" id="KW-1185">Reference proteome</keyword>
<evidence type="ECO:0000313" key="3">
    <source>
        <dbReference type="Proteomes" id="UP000199533"/>
    </source>
</evidence>
<evidence type="ECO:0008006" key="4">
    <source>
        <dbReference type="Google" id="ProtNLM"/>
    </source>
</evidence>
<feature type="compositionally biased region" description="Pro residues" evidence="1">
    <location>
        <begin position="33"/>
        <end position="49"/>
    </location>
</feature>
<dbReference type="AlphaFoldDB" id="A0A1I3XXE7"/>
<sequence>MHMSGRVKLFVSVFVLFTFEGCAMLEPMQPTKPAQPPTERPKEPLPPSTKPTYNLMGYPPATQEGYIDGCETAKKSKWGFKDLKRYESDGQYRTGWDDGFFICNRKK</sequence>
<protein>
    <recommendedName>
        <fullName evidence="4">Lipoprotein</fullName>
    </recommendedName>
</protein>
<dbReference type="RefSeq" id="WP_139218498.1">
    <property type="nucleotide sequence ID" value="NZ_FOSP01000002.1"/>
</dbReference>
<feature type="region of interest" description="Disordered" evidence="1">
    <location>
        <begin position="27"/>
        <end position="51"/>
    </location>
</feature>
<evidence type="ECO:0000313" key="2">
    <source>
        <dbReference type="EMBL" id="SFK24327.1"/>
    </source>
</evidence>
<gene>
    <name evidence="2" type="ORF">SAMN05216302_1002134</name>
</gene>
<reference evidence="3" key="1">
    <citation type="submission" date="2016-10" db="EMBL/GenBank/DDBJ databases">
        <authorList>
            <person name="Varghese N."/>
            <person name="Submissions S."/>
        </authorList>
    </citation>
    <scope>NUCLEOTIDE SEQUENCE [LARGE SCALE GENOMIC DNA]</scope>
    <source>
        <strain evidence="3">Nm69</strain>
    </source>
</reference>
<dbReference type="STRING" id="52441.SAMN05216302_1002134"/>
<name>A0A1I3XXE7_9PROT</name>